<dbReference type="EMBL" id="CP102382">
    <property type="protein sequence ID" value="UUV21967.1"/>
    <property type="molecule type" value="Genomic_DNA"/>
</dbReference>
<reference evidence="1 2" key="1">
    <citation type="submission" date="2022-08" db="EMBL/GenBank/DDBJ databases">
        <title>Myroides zhujiangensis sp. nov., a novel bacterium isolated from sediment in the Pearl River Estuary.</title>
        <authorList>
            <person name="Cui L."/>
        </authorList>
    </citation>
    <scope>NUCLEOTIDE SEQUENCE [LARGE SCALE GENOMIC DNA]</scope>
    <source>
        <strain evidence="1 2">SCSIO 72103</strain>
    </source>
</reference>
<gene>
    <name evidence="1" type="ORF">NPX36_02685</name>
</gene>
<evidence type="ECO:0000313" key="1">
    <source>
        <dbReference type="EMBL" id="UUV21967.1"/>
    </source>
</evidence>
<evidence type="ECO:0000313" key="2">
    <source>
        <dbReference type="Proteomes" id="UP001317001"/>
    </source>
</evidence>
<name>A0ABY5NTR0_9FLAO</name>
<keyword evidence="2" id="KW-1185">Reference proteome</keyword>
<dbReference type="Proteomes" id="UP001317001">
    <property type="component" value="Chromosome"/>
</dbReference>
<proteinExistence type="predicted"/>
<accession>A0ABY5NTR0</accession>
<organism evidence="1 2">
    <name type="scientific">Paenimyroides aestuarii</name>
    <dbReference type="NCBI Taxonomy" id="2968490"/>
    <lineage>
        <taxon>Bacteria</taxon>
        <taxon>Pseudomonadati</taxon>
        <taxon>Bacteroidota</taxon>
        <taxon>Flavobacteriia</taxon>
        <taxon>Flavobacteriales</taxon>
        <taxon>Flavobacteriaceae</taxon>
        <taxon>Paenimyroides</taxon>
    </lineage>
</organism>
<sequence length="281" mass="32534">MKKITYLLTLLACINLYAQKSAEEQINEIKKEGIKLYNSEMASWHGTDLFIAQYSTKDRIGGYFSYAENNNNICTFYSNDQNPKVIGTVTFNNNQFDLDKAIIDLTERNFKSNENEIYLLRKSAQKVIENDTVLFKHYNNTKYNLIPLIEKDINKVYVLTGPAISGVVIFGNDYLLTFNKKNELISKKSLHQNIIPIEFGDHEQEVESTMHSHLPETGDFLTPTDVCTLMLYGKYTSWKNHIVVSKNYLNMWMIHDNTYEIMTMEAVEKIANEADESEQEE</sequence>
<dbReference type="RefSeq" id="WP_257499886.1">
    <property type="nucleotide sequence ID" value="NZ_CP102382.1"/>
</dbReference>
<protein>
    <submittedName>
        <fullName evidence="1">Uncharacterized protein</fullName>
    </submittedName>
</protein>